<dbReference type="EMBL" id="QXFY01003281">
    <property type="protein sequence ID" value="KAE9286721.1"/>
    <property type="molecule type" value="Genomic_DNA"/>
</dbReference>
<comment type="caution">
    <text evidence="1">The sequence shown here is derived from an EMBL/GenBank/DDBJ whole genome shotgun (WGS) entry which is preliminary data.</text>
</comment>
<dbReference type="AlphaFoldDB" id="A0A6G0QH78"/>
<name>A0A6G0QH78_9STRA</name>
<organism evidence="1 2">
    <name type="scientific">Phytophthora fragariae</name>
    <dbReference type="NCBI Taxonomy" id="53985"/>
    <lineage>
        <taxon>Eukaryota</taxon>
        <taxon>Sar</taxon>
        <taxon>Stramenopiles</taxon>
        <taxon>Oomycota</taxon>
        <taxon>Peronosporomycetes</taxon>
        <taxon>Peronosporales</taxon>
        <taxon>Peronosporaceae</taxon>
        <taxon>Phytophthora</taxon>
    </lineage>
</organism>
<evidence type="ECO:0000313" key="2">
    <source>
        <dbReference type="Proteomes" id="UP000486351"/>
    </source>
</evidence>
<accession>A0A6G0QH78</accession>
<reference evidence="1 2" key="1">
    <citation type="submission" date="2018-09" db="EMBL/GenBank/DDBJ databases">
        <title>Genomic investigation of the strawberry pathogen Phytophthora fragariae indicates pathogenicity is determined by transcriptional variation in three key races.</title>
        <authorList>
            <person name="Adams T.M."/>
            <person name="Armitage A.D."/>
            <person name="Sobczyk M.K."/>
            <person name="Bates H.J."/>
            <person name="Dunwell J.M."/>
            <person name="Nellist C.F."/>
            <person name="Harrison R.J."/>
        </authorList>
    </citation>
    <scope>NUCLEOTIDE SEQUENCE [LARGE SCALE GENOMIC DNA]</scope>
    <source>
        <strain evidence="1 2">NOV-77</strain>
    </source>
</reference>
<gene>
    <name evidence="1" type="ORF">PF008_g26601</name>
</gene>
<evidence type="ECO:0008006" key="3">
    <source>
        <dbReference type="Google" id="ProtNLM"/>
    </source>
</evidence>
<sequence length="252" mass="28206">MKRMEAVAYINHVMCTIDWARMEAAVAAEDGGGPGDEICSVSLQEWEHYVRTENQCMKSRAFSWYDGKVYLVEPNMRLHGSIVWEISRAILYTVGFLNDFLANSGSSYVQSMRLLEPDASFGPTPSVPGVKCPPRMTWGEYHTLKVEVGVARGWRKLDRRAEEWSHFPGVQYVLCVRVSNDLKTRQYRLDSVVGGHIETPRAPIVDIVNPTTVTFDSRRLLGLPPDGVVPLGFSDPTVTIDLFAAIGRAARD</sequence>
<evidence type="ECO:0000313" key="1">
    <source>
        <dbReference type="EMBL" id="KAE9286721.1"/>
    </source>
</evidence>
<dbReference type="Proteomes" id="UP000486351">
    <property type="component" value="Unassembled WGS sequence"/>
</dbReference>
<protein>
    <recommendedName>
        <fullName evidence="3">Restriction endonuclease domain-containing protein</fullName>
    </recommendedName>
</protein>
<proteinExistence type="predicted"/>